<reference evidence="1" key="2">
    <citation type="journal article" date="2015" name="Fish Shellfish Immunol.">
        <title>Early steps in the European eel (Anguilla anguilla)-Vibrio vulnificus interaction in the gills: Role of the RtxA13 toxin.</title>
        <authorList>
            <person name="Callol A."/>
            <person name="Pajuelo D."/>
            <person name="Ebbesson L."/>
            <person name="Teles M."/>
            <person name="MacKenzie S."/>
            <person name="Amaro C."/>
        </authorList>
    </citation>
    <scope>NUCLEOTIDE SEQUENCE</scope>
</reference>
<organism evidence="1">
    <name type="scientific">Anguilla anguilla</name>
    <name type="common">European freshwater eel</name>
    <name type="synonym">Muraena anguilla</name>
    <dbReference type="NCBI Taxonomy" id="7936"/>
    <lineage>
        <taxon>Eukaryota</taxon>
        <taxon>Metazoa</taxon>
        <taxon>Chordata</taxon>
        <taxon>Craniata</taxon>
        <taxon>Vertebrata</taxon>
        <taxon>Euteleostomi</taxon>
        <taxon>Actinopterygii</taxon>
        <taxon>Neopterygii</taxon>
        <taxon>Teleostei</taxon>
        <taxon>Anguilliformes</taxon>
        <taxon>Anguillidae</taxon>
        <taxon>Anguilla</taxon>
    </lineage>
</organism>
<dbReference type="AlphaFoldDB" id="A0A0E9X929"/>
<name>A0A0E9X929_ANGAN</name>
<sequence length="71" mass="7860">MREAKKLLTDKRVTGAPLGCGIVCSNSLIITRTARGPDAQRSPKLYCVLLPVRFKAASLEYLNMYKNTCLT</sequence>
<evidence type="ECO:0000313" key="1">
    <source>
        <dbReference type="EMBL" id="JAH98218.1"/>
    </source>
</evidence>
<reference evidence="1" key="1">
    <citation type="submission" date="2014-11" db="EMBL/GenBank/DDBJ databases">
        <authorList>
            <person name="Amaro Gonzalez C."/>
        </authorList>
    </citation>
    <scope>NUCLEOTIDE SEQUENCE</scope>
</reference>
<protein>
    <submittedName>
        <fullName evidence="1">Uncharacterized protein</fullName>
    </submittedName>
</protein>
<dbReference type="EMBL" id="GBXM01010359">
    <property type="protein sequence ID" value="JAH98218.1"/>
    <property type="molecule type" value="Transcribed_RNA"/>
</dbReference>
<accession>A0A0E9X929</accession>
<proteinExistence type="predicted"/>